<keyword evidence="3 7" id="KW-0808">Transferase</keyword>
<dbReference type="GO" id="GO:0071555">
    <property type="term" value="P:cell wall organization"/>
    <property type="evidence" value="ECO:0007669"/>
    <property type="project" value="UniProtKB-UniRule"/>
</dbReference>
<accession>A0AAV2DUK9</accession>
<keyword evidence="9" id="KW-1185">Reference proteome</keyword>
<evidence type="ECO:0000256" key="5">
    <source>
        <dbReference type="ARBA" id="ARBA00023180"/>
    </source>
</evidence>
<name>A0AAV2DUK9_9ROSI</name>
<evidence type="ECO:0000313" key="9">
    <source>
        <dbReference type="Proteomes" id="UP001497516"/>
    </source>
</evidence>
<protein>
    <recommendedName>
        <fullName evidence="7">Fucosyltransferase</fullName>
        <ecNumber evidence="7">2.4.1.-</ecNumber>
    </recommendedName>
</protein>
<organism evidence="8 9">
    <name type="scientific">Linum trigynum</name>
    <dbReference type="NCBI Taxonomy" id="586398"/>
    <lineage>
        <taxon>Eukaryota</taxon>
        <taxon>Viridiplantae</taxon>
        <taxon>Streptophyta</taxon>
        <taxon>Embryophyta</taxon>
        <taxon>Tracheophyta</taxon>
        <taxon>Spermatophyta</taxon>
        <taxon>Magnoliopsida</taxon>
        <taxon>eudicotyledons</taxon>
        <taxon>Gunneridae</taxon>
        <taxon>Pentapetalae</taxon>
        <taxon>rosids</taxon>
        <taxon>fabids</taxon>
        <taxon>Malpighiales</taxon>
        <taxon>Linaceae</taxon>
        <taxon>Linum</taxon>
    </lineage>
</organism>
<dbReference type="InterPro" id="IPR004938">
    <property type="entry name" value="XG_FTase"/>
</dbReference>
<comment type="subcellular location">
    <subcellularLocation>
        <location evidence="7">Golgi apparatus</location>
        <location evidence="7">Golgi stack membrane</location>
        <topology evidence="7">Single-pass type II membrane protein</topology>
    </subcellularLocation>
</comment>
<dbReference type="GO" id="GO:0009969">
    <property type="term" value="P:xyloglucan biosynthetic process"/>
    <property type="evidence" value="ECO:0007669"/>
    <property type="project" value="TreeGrafter"/>
</dbReference>
<dbReference type="Pfam" id="PF03254">
    <property type="entry name" value="XG_FTase"/>
    <property type="match status" value="1"/>
</dbReference>
<dbReference type="Proteomes" id="UP001497516">
    <property type="component" value="Chromosome 3"/>
</dbReference>
<evidence type="ECO:0000256" key="6">
    <source>
        <dbReference type="ARBA" id="ARBA00023316"/>
    </source>
</evidence>
<proteinExistence type="inferred from homology"/>
<keyword evidence="2 7" id="KW-0328">Glycosyltransferase</keyword>
<dbReference type="PANTHER" id="PTHR31889">
    <property type="entry name" value="FUCOSYLTRANSFERASE 2-RELATED"/>
    <property type="match status" value="1"/>
</dbReference>
<comment type="similarity">
    <text evidence="1 7">Belongs to the glycosyltransferase 37 family.</text>
</comment>
<dbReference type="Gene3D" id="3.40.50.11350">
    <property type="match status" value="1"/>
</dbReference>
<keyword evidence="5" id="KW-0325">Glycoprotein</keyword>
<keyword evidence="6 7" id="KW-0961">Cell wall biogenesis/degradation</keyword>
<gene>
    <name evidence="8" type="ORF">LTRI10_LOCUS18772</name>
</gene>
<dbReference type="GO" id="GO:0008107">
    <property type="term" value="F:galactoside 2-alpha-L-fucosyltransferase activity"/>
    <property type="evidence" value="ECO:0007669"/>
    <property type="project" value="InterPro"/>
</dbReference>
<evidence type="ECO:0000313" key="8">
    <source>
        <dbReference type="EMBL" id="CAL1377093.1"/>
    </source>
</evidence>
<evidence type="ECO:0000256" key="1">
    <source>
        <dbReference type="ARBA" id="ARBA00010481"/>
    </source>
</evidence>
<dbReference type="EC" id="2.4.1.-" evidence="7"/>
<dbReference type="Gene3D" id="3.40.50.11340">
    <property type="match status" value="1"/>
</dbReference>
<dbReference type="FunFam" id="3.40.50.11340:FF:000005">
    <property type="entry name" value="Galactoside 2-alpha-L-fucosyltransferase"/>
    <property type="match status" value="1"/>
</dbReference>
<comment type="function">
    <text evidence="7">May be involved in cell wall biosynthesis.</text>
</comment>
<evidence type="ECO:0000256" key="4">
    <source>
        <dbReference type="ARBA" id="ARBA00023034"/>
    </source>
</evidence>
<dbReference type="EMBL" id="OZ034816">
    <property type="protein sequence ID" value="CAL1377093.1"/>
    <property type="molecule type" value="Genomic_DNA"/>
</dbReference>
<dbReference type="PANTHER" id="PTHR31889:SF66">
    <property type="entry name" value="FUCOSYLTRANSFERASE"/>
    <property type="match status" value="1"/>
</dbReference>
<dbReference type="GO" id="GO:0042546">
    <property type="term" value="P:cell wall biogenesis"/>
    <property type="evidence" value="ECO:0007669"/>
    <property type="project" value="InterPro"/>
</dbReference>
<evidence type="ECO:0000256" key="3">
    <source>
        <dbReference type="ARBA" id="ARBA00022679"/>
    </source>
</evidence>
<dbReference type="GO" id="GO:0032580">
    <property type="term" value="C:Golgi cisterna membrane"/>
    <property type="evidence" value="ECO:0007669"/>
    <property type="project" value="UniProtKB-SubCell"/>
</dbReference>
<keyword evidence="4 7" id="KW-0333">Golgi apparatus</keyword>
<reference evidence="8 9" key="1">
    <citation type="submission" date="2024-04" db="EMBL/GenBank/DDBJ databases">
        <authorList>
            <person name="Fracassetti M."/>
        </authorList>
    </citation>
    <scope>NUCLEOTIDE SEQUENCE [LARGE SCALE GENOMIC DNA]</scope>
</reference>
<sequence>MENLSYACNPRVVASMMVSSLLLLIIVSRHHRQLQLGRNSPLEQSSTVIFSEPSCLSRSQLHLMRSSASSSPNSNNQKPPPLSPYLLSRLRDYEHRHKRCDPLSEPFQRYSQELDRVKNSPDSLVRKNADSASDCRYIVFTPFAGMGNRMLALSSAFLYALLTDRVLLVDFDPSMRGLFCDPFHNSTWLLPQEFTFMDRVKSREFKEVFSLGSLLKNQNQNQNQKLADVTSLLQLDLSTEYNDYDKLFYRDETQELMKNVPWLVLKSNQYFLPYLFLLPCFRTELDQLFPDKEIVFHHLARYLFNPSNQAWGRISRFYDAYLARAEQRIGLQIRVLDPENYPPSFILPHILRCIQDESRILPRLQRNETITSRIGTSKAVFIASLLTEFYSELKDMYWTRPIADGEETASVAVYRASHERNQESYSNSHNMNALVDIYLLSMCDFLVTTQVSTFGYVAFGLAGVSPWFLRDPSDYERKPSEPACHRAVSPEPCFQFHPTDYDPIAALHRGATGPAPVIMYCEDAIWGFKLANMMSF</sequence>
<dbReference type="AlphaFoldDB" id="A0AAV2DUK9"/>
<evidence type="ECO:0000256" key="7">
    <source>
        <dbReference type="RuleBase" id="RU367004"/>
    </source>
</evidence>
<evidence type="ECO:0000256" key="2">
    <source>
        <dbReference type="ARBA" id="ARBA00022676"/>
    </source>
</evidence>